<dbReference type="InterPro" id="IPR046349">
    <property type="entry name" value="C1-like_sf"/>
</dbReference>
<dbReference type="InterPro" id="IPR011011">
    <property type="entry name" value="Znf_FYVE_PHD"/>
</dbReference>
<gene>
    <name evidence="6" type="ORF">LUZ62_069162</name>
</gene>
<keyword evidence="3" id="KW-0862">Zinc</keyword>
<sequence length="264" mass="29504">MNKLLSLKKPRKIQSESPSINVPASDQKQNNGELFHFSHPEHILIPFNVPYVFTCMVCKENGAGKRLICQTCGFDMHEFCALAPRSLHNHPFHLEHQLDFSVKTGESHRTKCDICGKTARGYSFRCNTCEFEMHPCCATMYSQMSFPTHQHVLYLSNLNDEASFVCQICRRKRPGQVYQCNACRYYLHAVCAKNFVNGLYIQGVVPPEKRDSIGKIARVAFNLVLKAIGGLIEGIGEGIGESLVGGIGKGIRCGSIKNKKSSDM</sequence>
<feature type="compositionally biased region" description="Basic residues" evidence="4">
    <location>
        <begin position="1"/>
        <end position="12"/>
    </location>
</feature>
<feature type="region of interest" description="Disordered" evidence="4">
    <location>
        <begin position="1"/>
        <end position="27"/>
    </location>
</feature>
<dbReference type="PANTHER" id="PTHR47841:SF3">
    <property type="entry name" value="OS09G0492800 PROTEIN"/>
    <property type="match status" value="1"/>
</dbReference>
<evidence type="ECO:0000313" key="7">
    <source>
        <dbReference type="Proteomes" id="UP001140206"/>
    </source>
</evidence>
<evidence type="ECO:0000256" key="3">
    <source>
        <dbReference type="ARBA" id="ARBA00022833"/>
    </source>
</evidence>
<feature type="domain" description="DC1" evidence="5">
    <location>
        <begin position="92"/>
        <end position="138"/>
    </location>
</feature>
<keyword evidence="1" id="KW-0677">Repeat</keyword>
<name>A0AAV8CWA7_9POAL</name>
<dbReference type="Pfam" id="PF03107">
    <property type="entry name" value="C1_2"/>
    <property type="match status" value="3"/>
</dbReference>
<dbReference type="PANTHER" id="PTHR47841">
    <property type="entry name" value="DIACYLGLYCEROL KINASE THETA-LIKE-RELATED"/>
    <property type="match status" value="1"/>
</dbReference>
<dbReference type="InterPro" id="IPR004146">
    <property type="entry name" value="DC1"/>
</dbReference>
<keyword evidence="2" id="KW-0479">Metal-binding</keyword>
<evidence type="ECO:0000259" key="5">
    <source>
        <dbReference type="Pfam" id="PF03107"/>
    </source>
</evidence>
<dbReference type="Proteomes" id="UP001140206">
    <property type="component" value="Chromosome 4"/>
</dbReference>
<keyword evidence="2" id="KW-0863">Zinc-finger</keyword>
<protein>
    <submittedName>
        <fullName evidence="6">Cysteine/Histidine-rich C1 domain family protein</fullName>
    </submittedName>
</protein>
<evidence type="ECO:0000256" key="1">
    <source>
        <dbReference type="ARBA" id="ARBA00022737"/>
    </source>
</evidence>
<dbReference type="EMBL" id="JAMFTS010000004">
    <property type="protein sequence ID" value="KAJ4758787.1"/>
    <property type="molecule type" value="Genomic_DNA"/>
</dbReference>
<evidence type="ECO:0000256" key="4">
    <source>
        <dbReference type="SAM" id="MobiDB-lite"/>
    </source>
</evidence>
<organism evidence="6 7">
    <name type="scientific">Rhynchospora pubera</name>
    <dbReference type="NCBI Taxonomy" id="906938"/>
    <lineage>
        <taxon>Eukaryota</taxon>
        <taxon>Viridiplantae</taxon>
        <taxon>Streptophyta</taxon>
        <taxon>Embryophyta</taxon>
        <taxon>Tracheophyta</taxon>
        <taxon>Spermatophyta</taxon>
        <taxon>Magnoliopsida</taxon>
        <taxon>Liliopsida</taxon>
        <taxon>Poales</taxon>
        <taxon>Cyperaceae</taxon>
        <taxon>Cyperoideae</taxon>
        <taxon>Rhynchosporeae</taxon>
        <taxon>Rhynchospora</taxon>
    </lineage>
</organism>
<feature type="domain" description="DC1" evidence="5">
    <location>
        <begin position="37"/>
        <end position="81"/>
    </location>
</feature>
<proteinExistence type="predicted"/>
<evidence type="ECO:0000313" key="6">
    <source>
        <dbReference type="EMBL" id="KAJ4758787.1"/>
    </source>
</evidence>
<accession>A0AAV8CWA7</accession>
<dbReference type="SUPFAM" id="SSF57889">
    <property type="entry name" value="Cysteine-rich domain"/>
    <property type="match status" value="1"/>
</dbReference>
<dbReference type="GO" id="GO:0008270">
    <property type="term" value="F:zinc ion binding"/>
    <property type="evidence" value="ECO:0007669"/>
    <property type="project" value="UniProtKB-KW"/>
</dbReference>
<comment type="caution">
    <text evidence="6">The sequence shown here is derived from an EMBL/GenBank/DDBJ whole genome shotgun (WGS) entry which is preliminary data.</text>
</comment>
<feature type="domain" description="DC1" evidence="5">
    <location>
        <begin position="147"/>
        <end position="192"/>
    </location>
</feature>
<reference evidence="6" key="1">
    <citation type="submission" date="2022-08" db="EMBL/GenBank/DDBJ databases">
        <authorList>
            <person name="Marques A."/>
        </authorList>
    </citation>
    <scope>NUCLEOTIDE SEQUENCE</scope>
    <source>
        <strain evidence="6">RhyPub2mFocal</strain>
        <tissue evidence="6">Leaves</tissue>
    </source>
</reference>
<feature type="compositionally biased region" description="Polar residues" evidence="4">
    <location>
        <begin position="15"/>
        <end position="27"/>
    </location>
</feature>
<dbReference type="SUPFAM" id="SSF57903">
    <property type="entry name" value="FYVE/PHD zinc finger"/>
    <property type="match status" value="1"/>
</dbReference>
<dbReference type="AlphaFoldDB" id="A0AAV8CWA7"/>
<keyword evidence="7" id="KW-1185">Reference proteome</keyword>
<evidence type="ECO:0000256" key="2">
    <source>
        <dbReference type="ARBA" id="ARBA00022771"/>
    </source>
</evidence>